<protein>
    <submittedName>
        <fullName evidence="1">Uncharacterized protein</fullName>
    </submittedName>
</protein>
<evidence type="ECO:0000313" key="2">
    <source>
        <dbReference type="Proteomes" id="UP000499080"/>
    </source>
</evidence>
<comment type="caution">
    <text evidence="1">The sequence shown here is derived from an EMBL/GenBank/DDBJ whole genome shotgun (WGS) entry which is preliminary data.</text>
</comment>
<organism evidence="1 2">
    <name type="scientific">Araneus ventricosus</name>
    <name type="common">Orbweaver spider</name>
    <name type="synonym">Epeira ventricosa</name>
    <dbReference type="NCBI Taxonomy" id="182803"/>
    <lineage>
        <taxon>Eukaryota</taxon>
        <taxon>Metazoa</taxon>
        <taxon>Ecdysozoa</taxon>
        <taxon>Arthropoda</taxon>
        <taxon>Chelicerata</taxon>
        <taxon>Arachnida</taxon>
        <taxon>Araneae</taxon>
        <taxon>Araneomorphae</taxon>
        <taxon>Entelegynae</taxon>
        <taxon>Araneoidea</taxon>
        <taxon>Araneidae</taxon>
        <taxon>Araneus</taxon>
    </lineage>
</organism>
<evidence type="ECO:0000313" key="1">
    <source>
        <dbReference type="EMBL" id="GBM28338.1"/>
    </source>
</evidence>
<gene>
    <name evidence="1" type="ORF">AVEN_229522_1</name>
</gene>
<reference evidence="1 2" key="1">
    <citation type="journal article" date="2019" name="Sci. Rep.">
        <title>Orb-weaving spider Araneus ventricosus genome elucidates the spidroin gene catalogue.</title>
        <authorList>
            <person name="Kono N."/>
            <person name="Nakamura H."/>
            <person name="Ohtoshi R."/>
            <person name="Moran D.A.P."/>
            <person name="Shinohara A."/>
            <person name="Yoshida Y."/>
            <person name="Fujiwara M."/>
            <person name="Mori M."/>
            <person name="Tomita M."/>
            <person name="Arakawa K."/>
        </authorList>
    </citation>
    <scope>NUCLEOTIDE SEQUENCE [LARGE SCALE GENOMIC DNA]</scope>
</reference>
<dbReference type="AlphaFoldDB" id="A0A4Y2EJP3"/>
<accession>A0A4Y2EJP3</accession>
<dbReference type="EMBL" id="BGPR01000609">
    <property type="protein sequence ID" value="GBM28338.1"/>
    <property type="molecule type" value="Genomic_DNA"/>
</dbReference>
<proteinExistence type="predicted"/>
<sequence length="90" mass="10207">MNFRKRKPEIRISLGEMQVTGSKRNSYETSLWSSEKFSELPSQKSKSQPFYLSLKVGLQPDGTSFAQSFEGPTNVKQHEIAFSDFTLGDI</sequence>
<name>A0A4Y2EJP3_ARAVE</name>
<keyword evidence="2" id="KW-1185">Reference proteome</keyword>
<dbReference type="Proteomes" id="UP000499080">
    <property type="component" value="Unassembled WGS sequence"/>
</dbReference>